<sequence>MPFNRMRGNYYVKYNNTELICLILILIMLDAYRLSIKGEEVGTTSAYLFFDGRPDTKFP</sequence>
<protein>
    <submittedName>
        <fullName evidence="1">Uncharacterized protein</fullName>
    </submittedName>
</protein>
<reference evidence="2" key="1">
    <citation type="submission" date="2018-12" db="EMBL/GenBank/DDBJ databases">
        <title>Tengunoibacter tsumagoiensis gen. nov., sp. nov., Dictyobacter kobayashii sp. nov., D. alpinus sp. nov., and D. joshuensis sp. nov. and description of Dictyobacteraceae fam. nov. within the order Ktedonobacterales isolated from Tengu-no-mugimeshi.</title>
        <authorList>
            <person name="Wang C.M."/>
            <person name="Zheng Y."/>
            <person name="Sakai Y."/>
            <person name="Toyoda A."/>
            <person name="Minakuchi Y."/>
            <person name="Abe K."/>
            <person name="Yokota A."/>
            <person name="Yabe S."/>
        </authorList>
    </citation>
    <scope>NUCLEOTIDE SEQUENCE [LARGE SCALE GENOMIC DNA]</scope>
    <source>
        <strain evidence="2">Uno11</strain>
    </source>
</reference>
<evidence type="ECO:0000313" key="1">
    <source>
        <dbReference type="EMBL" id="GCE22835.1"/>
    </source>
</evidence>
<accession>A0A402AUT7</accession>
<name>A0A402AUT7_9CHLR</name>
<dbReference type="EMBL" id="BIFS01000002">
    <property type="protein sequence ID" value="GCE22835.1"/>
    <property type="molecule type" value="Genomic_DNA"/>
</dbReference>
<dbReference type="AlphaFoldDB" id="A0A402AUT7"/>
<keyword evidence="2" id="KW-1185">Reference proteome</keyword>
<evidence type="ECO:0000313" key="2">
    <source>
        <dbReference type="Proteomes" id="UP000287188"/>
    </source>
</evidence>
<gene>
    <name evidence="1" type="ORF">KDK_66350</name>
</gene>
<comment type="caution">
    <text evidence="1">The sequence shown here is derived from an EMBL/GenBank/DDBJ whole genome shotgun (WGS) entry which is preliminary data.</text>
</comment>
<proteinExistence type="predicted"/>
<organism evidence="1 2">
    <name type="scientific">Dictyobacter kobayashii</name>
    <dbReference type="NCBI Taxonomy" id="2014872"/>
    <lineage>
        <taxon>Bacteria</taxon>
        <taxon>Bacillati</taxon>
        <taxon>Chloroflexota</taxon>
        <taxon>Ktedonobacteria</taxon>
        <taxon>Ktedonobacterales</taxon>
        <taxon>Dictyobacteraceae</taxon>
        <taxon>Dictyobacter</taxon>
    </lineage>
</organism>
<dbReference type="Proteomes" id="UP000287188">
    <property type="component" value="Unassembled WGS sequence"/>
</dbReference>